<sequence length="677" mass="77595">MPLTQMHVGSLGGFHHELYHPDTDSLFIEEIPRTTSGLLHVNALFWGKLLRPDAVRELILTLQDSEGVSVREPAYWAILTDSELFVKQVGLAVERICDHAIGIREFYRYVETLQILCRLYSELVYFPYLLTLQDGFVSFNQSSLVLHNTCLNPAANPYLAFIRRHCLPVVDAVEPDLVWLNGKITIATMAIARLIKRYHPKAHISVVGHSSEYYSLNKITRYLLRNEVLFSSVDSIVLDDSDESRQALVAALDGDGEIGDVPNLLYARRSPDGLRIEQTSFVRFQVTRPLTERANFRPTSKRVAYGLPPASLVDVKLFPEHSCYWNKCLFCGINQKYFARTSQDDGKDWDVGPALKCFETLGRRGIKFLWAIDEAIPPQPLRALAEGLITRGNAIQWQARSRFDPELLSQPDTCELLARAGLREIRFGLESGCPRVLDRMRKFPPGIFPGVVFQTIERFARYGVRVHCPMIIGFPTETADERRMTYDLLNHLCQQFDNFSFNINIFGFDIKSPLFSSWLNEDVTSVRLPCAARHFLGNLVEWDCADEPFNRDVLERERRDVMRRLLYPWMPESSETSPHLLYRLAETMRDTLTFGADFGYVRENRDKMVEHDRQNGPSLPSTVVHAKRLGLENHLMPRFYDWRTHHAPRVGSNDLEEIGEVAMHYSSSANPKTPDQQ</sequence>
<dbReference type="SUPFAM" id="SSF102114">
    <property type="entry name" value="Radical SAM enzymes"/>
    <property type="match status" value="1"/>
</dbReference>
<gene>
    <name evidence="7" type="ORF">B193_3574</name>
</gene>
<dbReference type="GO" id="GO:0003824">
    <property type="term" value="F:catalytic activity"/>
    <property type="evidence" value="ECO:0007669"/>
    <property type="project" value="InterPro"/>
</dbReference>
<evidence type="ECO:0000256" key="3">
    <source>
        <dbReference type="ARBA" id="ARBA00022723"/>
    </source>
</evidence>
<keyword evidence="3" id="KW-0479">Metal-binding</keyword>
<reference evidence="7 8" key="1">
    <citation type="submission" date="2012-07" db="EMBL/GenBank/DDBJ databases">
        <title>Draft genome sequence of Desulfovibrio magneticus str. Maddingley MBC34 obtained from a metagenomic sequence of a methanogenic enrichment isolated from coal-seam formation water in Victoria, Australia.</title>
        <authorList>
            <person name="Greenfield P."/>
            <person name="Hendry P."/>
            <person name="Li D."/>
            <person name="Rosewarne C.P."/>
            <person name="Tran-Dinh N."/>
            <person name="Elbourne L.D.H."/>
            <person name="Paulsen I.T."/>
            <person name="Midgley D.J."/>
        </authorList>
    </citation>
    <scope>NUCLEOTIDE SEQUENCE [LARGE SCALE GENOMIC DNA]</scope>
    <source>
        <strain evidence="8">Maddingley MBC34</strain>
    </source>
</reference>
<keyword evidence="5" id="KW-0411">Iron-sulfur</keyword>
<dbReference type="Proteomes" id="UP000006272">
    <property type="component" value="Unassembled WGS sequence"/>
</dbReference>
<evidence type="ECO:0000259" key="6">
    <source>
        <dbReference type="SMART" id="SM00729"/>
    </source>
</evidence>
<proteinExistence type="predicted"/>
<dbReference type="GO" id="GO:0046872">
    <property type="term" value="F:metal ion binding"/>
    <property type="evidence" value="ECO:0007669"/>
    <property type="project" value="UniProtKB-KW"/>
</dbReference>
<comment type="cofactor">
    <cofactor evidence="1">
        <name>[4Fe-4S] cluster</name>
        <dbReference type="ChEBI" id="CHEBI:49883"/>
    </cofactor>
</comment>
<evidence type="ECO:0000313" key="8">
    <source>
        <dbReference type="Proteomes" id="UP000006272"/>
    </source>
</evidence>
<accession>K6H5H2</accession>
<evidence type="ECO:0000256" key="5">
    <source>
        <dbReference type="ARBA" id="ARBA00023014"/>
    </source>
</evidence>
<dbReference type="InterPro" id="IPR051198">
    <property type="entry name" value="BchE-like"/>
</dbReference>
<dbReference type="PANTHER" id="PTHR43409:SF16">
    <property type="entry name" value="SLR0320 PROTEIN"/>
    <property type="match status" value="1"/>
</dbReference>
<evidence type="ECO:0000313" key="7">
    <source>
        <dbReference type="EMBL" id="EKO37743.1"/>
    </source>
</evidence>
<dbReference type="SFLD" id="SFLDG01082">
    <property type="entry name" value="B12-binding_domain_containing"/>
    <property type="match status" value="1"/>
</dbReference>
<dbReference type="PATRIC" id="fig|1206767.3.peg.3489"/>
<name>K6H5H2_9BACT</name>
<dbReference type="EMBL" id="ALAO01000353">
    <property type="protein sequence ID" value="EKO37743.1"/>
    <property type="molecule type" value="Genomic_DNA"/>
</dbReference>
<evidence type="ECO:0000256" key="4">
    <source>
        <dbReference type="ARBA" id="ARBA00023004"/>
    </source>
</evidence>
<evidence type="ECO:0000256" key="2">
    <source>
        <dbReference type="ARBA" id="ARBA00022691"/>
    </source>
</evidence>
<dbReference type="SMART" id="SM00729">
    <property type="entry name" value="Elp3"/>
    <property type="match status" value="1"/>
</dbReference>
<protein>
    <submittedName>
        <fullName evidence="7">Fe-S oxidoreductase</fullName>
    </submittedName>
</protein>
<dbReference type="InterPro" id="IPR058240">
    <property type="entry name" value="rSAM_sf"/>
</dbReference>
<keyword evidence="4" id="KW-0408">Iron</keyword>
<organism evidence="7 8">
    <name type="scientific">Solidesulfovibrio magneticus str. Maddingley MBC34</name>
    <dbReference type="NCBI Taxonomy" id="1206767"/>
    <lineage>
        <taxon>Bacteria</taxon>
        <taxon>Pseudomonadati</taxon>
        <taxon>Thermodesulfobacteriota</taxon>
        <taxon>Desulfovibrionia</taxon>
        <taxon>Desulfovibrionales</taxon>
        <taxon>Desulfovibrionaceae</taxon>
        <taxon>Solidesulfovibrio</taxon>
    </lineage>
</organism>
<dbReference type="Pfam" id="PF04055">
    <property type="entry name" value="Radical_SAM"/>
    <property type="match status" value="1"/>
</dbReference>
<keyword evidence="2" id="KW-0949">S-adenosyl-L-methionine</keyword>
<dbReference type="GO" id="GO:0005829">
    <property type="term" value="C:cytosol"/>
    <property type="evidence" value="ECO:0007669"/>
    <property type="project" value="TreeGrafter"/>
</dbReference>
<dbReference type="InterPro" id="IPR007197">
    <property type="entry name" value="rSAM"/>
</dbReference>
<evidence type="ECO:0000256" key="1">
    <source>
        <dbReference type="ARBA" id="ARBA00001966"/>
    </source>
</evidence>
<dbReference type="AlphaFoldDB" id="K6H5H2"/>
<dbReference type="PANTHER" id="PTHR43409">
    <property type="entry name" value="ANAEROBIC MAGNESIUM-PROTOPORPHYRIN IX MONOMETHYL ESTER CYCLASE-RELATED"/>
    <property type="match status" value="1"/>
</dbReference>
<dbReference type="SFLD" id="SFLDS00029">
    <property type="entry name" value="Radical_SAM"/>
    <property type="match status" value="1"/>
</dbReference>
<feature type="domain" description="Elp3/MiaA/NifB-like radical SAM core" evidence="6">
    <location>
        <begin position="315"/>
        <end position="533"/>
    </location>
</feature>
<dbReference type="InterPro" id="IPR006638">
    <property type="entry name" value="Elp3/MiaA/NifB-like_rSAM"/>
</dbReference>
<dbReference type="GO" id="GO:0051536">
    <property type="term" value="F:iron-sulfur cluster binding"/>
    <property type="evidence" value="ECO:0007669"/>
    <property type="project" value="UniProtKB-KW"/>
</dbReference>
<comment type="caution">
    <text evidence="7">The sequence shown here is derived from an EMBL/GenBank/DDBJ whole genome shotgun (WGS) entry which is preliminary data.</text>
</comment>
<dbReference type="Gene3D" id="3.30.750.200">
    <property type="match status" value="1"/>
</dbReference>